<organism evidence="3 4">
    <name type="scientific">Variovorax gossypii</name>
    <dbReference type="NCBI Taxonomy" id="1679495"/>
    <lineage>
        <taxon>Bacteria</taxon>
        <taxon>Pseudomonadati</taxon>
        <taxon>Pseudomonadota</taxon>
        <taxon>Betaproteobacteria</taxon>
        <taxon>Burkholderiales</taxon>
        <taxon>Comamonadaceae</taxon>
        <taxon>Variovorax</taxon>
    </lineage>
</organism>
<dbReference type="AlphaFoldDB" id="A0A431TQP1"/>
<accession>A0A431TQP1</accession>
<evidence type="ECO:0000256" key="1">
    <source>
        <dbReference type="SAM" id="MobiDB-lite"/>
    </source>
</evidence>
<comment type="caution">
    <text evidence="3">The sequence shown here is derived from an EMBL/GenBank/DDBJ whole genome shotgun (WGS) entry which is preliminary data.</text>
</comment>
<dbReference type="Proteomes" id="UP000267418">
    <property type="component" value="Unassembled WGS sequence"/>
</dbReference>
<sequence length="142" mass="15419">MNFKSVGWLLALLFAALASFVAATLAWIAGLGWVLGLMCAVWGAFLLAEFKRWERLRDMAWAANVGFGCSVIRWFDVPGEAASGLARWALLGAAALCLIFFAVLVPGLLGWAAGRLRPPPEPELPVEQPASPEALRRWGPRD</sequence>
<name>A0A431TQP1_9BURK</name>
<feature type="transmembrane region" description="Helical" evidence="2">
    <location>
        <begin position="88"/>
        <end position="109"/>
    </location>
</feature>
<evidence type="ECO:0000313" key="4">
    <source>
        <dbReference type="Proteomes" id="UP000267418"/>
    </source>
</evidence>
<dbReference type="OrthoDB" id="8859577at2"/>
<keyword evidence="2" id="KW-1133">Transmembrane helix</keyword>
<dbReference type="EMBL" id="RXOE01000001">
    <property type="protein sequence ID" value="RTQ36407.1"/>
    <property type="molecule type" value="Genomic_DNA"/>
</dbReference>
<dbReference type="RefSeq" id="WP_126468471.1">
    <property type="nucleotide sequence ID" value="NZ_RXOE01000001.1"/>
</dbReference>
<evidence type="ECO:0000313" key="3">
    <source>
        <dbReference type="EMBL" id="RTQ36407.1"/>
    </source>
</evidence>
<reference evidence="3 4" key="1">
    <citation type="submission" date="2018-12" db="EMBL/GenBank/DDBJ databases">
        <title>The genome of Variovorax gossypii DSM 100435.</title>
        <authorList>
            <person name="Gao J."/>
            <person name="Sun J."/>
        </authorList>
    </citation>
    <scope>NUCLEOTIDE SEQUENCE [LARGE SCALE GENOMIC DNA]</scope>
    <source>
        <strain evidence="3 4">DSM 100435</strain>
    </source>
</reference>
<protein>
    <submittedName>
        <fullName evidence="3">Uncharacterized protein</fullName>
    </submittedName>
</protein>
<feature type="transmembrane region" description="Helical" evidence="2">
    <location>
        <begin position="32"/>
        <end position="48"/>
    </location>
</feature>
<keyword evidence="2" id="KW-0472">Membrane</keyword>
<feature type="region of interest" description="Disordered" evidence="1">
    <location>
        <begin position="121"/>
        <end position="142"/>
    </location>
</feature>
<gene>
    <name evidence="3" type="ORF">EJP69_01265</name>
</gene>
<proteinExistence type="predicted"/>
<keyword evidence="2" id="KW-0812">Transmembrane</keyword>
<keyword evidence="4" id="KW-1185">Reference proteome</keyword>
<evidence type="ECO:0000256" key="2">
    <source>
        <dbReference type="SAM" id="Phobius"/>
    </source>
</evidence>